<evidence type="ECO:0000313" key="2">
    <source>
        <dbReference type="Proteomes" id="UP000663874"/>
    </source>
</evidence>
<feature type="non-terminal residue" evidence="1">
    <location>
        <position position="1"/>
    </location>
</feature>
<protein>
    <submittedName>
        <fullName evidence="1">Uncharacterized protein</fullName>
    </submittedName>
</protein>
<comment type="caution">
    <text evidence="1">The sequence shown here is derived from an EMBL/GenBank/DDBJ whole genome shotgun (WGS) entry which is preliminary data.</text>
</comment>
<evidence type="ECO:0000313" key="1">
    <source>
        <dbReference type="EMBL" id="CAF3715914.1"/>
    </source>
</evidence>
<reference evidence="1" key="1">
    <citation type="submission" date="2021-02" db="EMBL/GenBank/DDBJ databases">
        <authorList>
            <person name="Nowell W R."/>
        </authorList>
    </citation>
    <scope>NUCLEOTIDE SEQUENCE</scope>
</reference>
<name>A0A818VU20_9BILA</name>
<gene>
    <name evidence="1" type="ORF">FNK824_LOCUS10144</name>
</gene>
<organism evidence="1 2">
    <name type="scientific">Rotaria sordida</name>
    <dbReference type="NCBI Taxonomy" id="392033"/>
    <lineage>
        <taxon>Eukaryota</taxon>
        <taxon>Metazoa</taxon>
        <taxon>Spiralia</taxon>
        <taxon>Gnathifera</taxon>
        <taxon>Rotifera</taxon>
        <taxon>Eurotatoria</taxon>
        <taxon>Bdelloidea</taxon>
        <taxon>Philodinida</taxon>
        <taxon>Philodinidae</taxon>
        <taxon>Rotaria</taxon>
    </lineage>
</organism>
<dbReference type="EMBL" id="CAJOBE010001117">
    <property type="protein sequence ID" value="CAF3715914.1"/>
    <property type="molecule type" value="Genomic_DNA"/>
</dbReference>
<accession>A0A818VU20</accession>
<sequence length="126" mass="13570">IKQTPMDAVSEAKFAFTLSVLQNSTASSGYCGSCQSHGNKGGSSVNKFENVAHMDLNRDGYIGNKPAHSSNYHQQGGLGYYTPYNVPGTLAPQYQQTSRGGGLVNRLEKVVHKDLNHDGRIGNKPT</sequence>
<dbReference type="Proteomes" id="UP000663874">
    <property type="component" value="Unassembled WGS sequence"/>
</dbReference>
<proteinExistence type="predicted"/>
<dbReference type="AlphaFoldDB" id="A0A818VU20"/>